<evidence type="ECO:0000313" key="2">
    <source>
        <dbReference type="EMBL" id="KAJ7618025.1"/>
    </source>
</evidence>
<name>A0AAD7BDL0_9AGAR</name>
<protein>
    <recommendedName>
        <fullName evidence="1">F-box domain-containing protein</fullName>
    </recommendedName>
</protein>
<dbReference type="SMART" id="SM00256">
    <property type="entry name" value="FBOX"/>
    <property type="match status" value="1"/>
</dbReference>
<dbReference type="AlphaFoldDB" id="A0AAD7BDL0"/>
<sequence length="495" mass="56270">MSFMLVPPEILCEILGLLQAETMLGCSTVCRTWHDAIRSSPILQYTIELWKDGLIPAYDNSSIVAQDRLNALQDRRRAWRDIAWSSQTVIDIGFHTCKAFEFVGGVFAVQEREPNFCTVSLTDLVADPNTSVSTRRHALPPGIDLQNHVDFAMDPTQDLLAILYRPGGTTGILSFRRVSDLRIHPLARDSAVRFEMEDIDDNFLEDVTMHISYDIVAISFVVPGRLVIFDWRRCLLLVDLAVSDHSGFQFISSRAFLLGSSEADGQVEIYTLNVEQPSHTHVATLRFPALDDDWFLSSIGAHSGPFCSHSIPGRRFATAHSRRIYCFEIQYNDGGFCARLFVHYRTFRRYIEQVQQQQTGPMEVPWEEWGPRDTRMLDGDLCDWHRFVHGERAIIPAGSPYSICILDFNRGSHHEAVDVYSTAEEMVSDSTVIESYDITGLTPFKDTVETWLPFRMTERELPGGDSEPFDQFMLEQDCVLGADEQVPDKMTVFIF</sequence>
<dbReference type="Pfam" id="PF12937">
    <property type="entry name" value="F-box-like"/>
    <property type="match status" value="1"/>
</dbReference>
<feature type="domain" description="F-box" evidence="1">
    <location>
        <begin position="1"/>
        <end position="53"/>
    </location>
</feature>
<proteinExistence type="predicted"/>
<evidence type="ECO:0000259" key="1">
    <source>
        <dbReference type="PROSITE" id="PS50181"/>
    </source>
</evidence>
<dbReference type="PROSITE" id="PS50181">
    <property type="entry name" value="FBOX"/>
    <property type="match status" value="1"/>
</dbReference>
<reference evidence="2" key="1">
    <citation type="submission" date="2023-03" db="EMBL/GenBank/DDBJ databases">
        <title>Massive genome expansion in bonnet fungi (Mycena s.s.) driven by repeated elements and novel gene families across ecological guilds.</title>
        <authorList>
            <consortium name="Lawrence Berkeley National Laboratory"/>
            <person name="Harder C.B."/>
            <person name="Miyauchi S."/>
            <person name="Viragh M."/>
            <person name="Kuo A."/>
            <person name="Thoen E."/>
            <person name="Andreopoulos B."/>
            <person name="Lu D."/>
            <person name="Skrede I."/>
            <person name="Drula E."/>
            <person name="Henrissat B."/>
            <person name="Morin E."/>
            <person name="Kohler A."/>
            <person name="Barry K."/>
            <person name="LaButti K."/>
            <person name="Morin E."/>
            <person name="Salamov A."/>
            <person name="Lipzen A."/>
            <person name="Mereny Z."/>
            <person name="Hegedus B."/>
            <person name="Baldrian P."/>
            <person name="Stursova M."/>
            <person name="Weitz H."/>
            <person name="Taylor A."/>
            <person name="Grigoriev I.V."/>
            <person name="Nagy L.G."/>
            <person name="Martin F."/>
            <person name="Kauserud H."/>
        </authorList>
    </citation>
    <scope>NUCLEOTIDE SEQUENCE</scope>
    <source>
        <strain evidence="2">9284</strain>
    </source>
</reference>
<dbReference type="EMBL" id="JARKIF010000020">
    <property type="protein sequence ID" value="KAJ7618025.1"/>
    <property type="molecule type" value="Genomic_DNA"/>
</dbReference>
<dbReference type="InterPro" id="IPR036047">
    <property type="entry name" value="F-box-like_dom_sf"/>
</dbReference>
<comment type="caution">
    <text evidence="2">The sequence shown here is derived from an EMBL/GenBank/DDBJ whole genome shotgun (WGS) entry which is preliminary data.</text>
</comment>
<dbReference type="SUPFAM" id="SSF81383">
    <property type="entry name" value="F-box domain"/>
    <property type="match status" value="1"/>
</dbReference>
<keyword evidence="3" id="KW-1185">Reference proteome</keyword>
<dbReference type="Proteomes" id="UP001221142">
    <property type="component" value="Unassembled WGS sequence"/>
</dbReference>
<accession>A0AAD7BDL0</accession>
<dbReference type="InterPro" id="IPR001810">
    <property type="entry name" value="F-box_dom"/>
</dbReference>
<evidence type="ECO:0000313" key="3">
    <source>
        <dbReference type="Proteomes" id="UP001221142"/>
    </source>
</evidence>
<gene>
    <name evidence="2" type="ORF">FB45DRAFT_216911</name>
</gene>
<organism evidence="2 3">
    <name type="scientific">Roridomyces roridus</name>
    <dbReference type="NCBI Taxonomy" id="1738132"/>
    <lineage>
        <taxon>Eukaryota</taxon>
        <taxon>Fungi</taxon>
        <taxon>Dikarya</taxon>
        <taxon>Basidiomycota</taxon>
        <taxon>Agaricomycotina</taxon>
        <taxon>Agaricomycetes</taxon>
        <taxon>Agaricomycetidae</taxon>
        <taxon>Agaricales</taxon>
        <taxon>Marasmiineae</taxon>
        <taxon>Mycenaceae</taxon>
        <taxon>Roridomyces</taxon>
    </lineage>
</organism>
<dbReference type="Gene3D" id="1.20.1280.50">
    <property type="match status" value="1"/>
</dbReference>